<reference evidence="1 2" key="1">
    <citation type="submission" date="2015-07" db="EMBL/GenBank/DDBJ databases">
        <title>The genome of Habropoda laboriosa.</title>
        <authorList>
            <person name="Pan H."/>
            <person name="Kapheim K."/>
        </authorList>
    </citation>
    <scope>NUCLEOTIDE SEQUENCE [LARGE SCALE GENOMIC DNA]</scope>
    <source>
        <strain evidence="1">0110345459</strain>
    </source>
</reference>
<name>A0A0L7QQ70_9HYME</name>
<dbReference type="PANTHER" id="PTHR12301">
    <property type="entry name" value="SAM-DOMAIN, SH3 AND NUCLEAR LOCALIZATION SIGNALS PROTEIN RELATED"/>
    <property type="match status" value="1"/>
</dbReference>
<sequence>MRNEEERWDEKGGVEQELQRRTRQRVVVLNCTVTQDRQDECVAEPHGISGTVLQCRDEALDKEGERGYLEGLASRYADLFRTHYGDVLEPLEELRRRETNASPRMPNTQLTTSHSQPIYVPGKYSPSSCLSDKEEDEIYGFGYGVFSRQMLQQRQQKLALAAQNTTAVTQGGHQQAYQRSDLKDVLCDVIGQARKRCDIRAVGHVYSNKDCVVGHCMNVVVITQLEKAVVIVLYENVANGTKRLKSMSITHKLKISAKCLVPESDLWSRGWYFRVVFPPMILTNSFRQTPFPTTIEKCTQPIQGPHPCDASSHGGVVGPFAEGNERSHLSSYGGVVGPFAEGNDRSHLITPRVAPFRSLDH</sequence>
<dbReference type="InterPro" id="IPR051725">
    <property type="entry name" value="SAM-SH3_domain_protein"/>
</dbReference>
<organism evidence="1 2">
    <name type="scientific">Habropoda laboriosa</name>
    <dbReference type="NCBI Taxonomy" id="597456"/>
    <lineage>
        <taxon>Eukaryota</taxon>
        <taxon>Metazoa</taxon>
        <taxon>Ecdysozoa</taxon>
        <taxon>Arthropoda</taxon>
        <taxon>Hexapoda</taxon>
        <taxon>Insecta</taxon>
        <taxon>Pterygota</taxon>
        <taxon>Neoptera</taxon>
        <taxon>Endopterygota</taxon>
        <taxon>Hymenoptera</taxon>
        <taxon>Apocrita</taxon>
        <taxon>Aculeata</taxon>
        <taxon>Apoidea</taxon>
        <taxon>Anthophila</taxon>
        <taxon>Apidae</taxon>
        <taxon>Habropoda</taxon>
    </lineage>
</organism>
<dbReference type="AlphaFoldDB" id="A0A0L7QQ70"/>
<evidence type="ECO:0000313" key="1">
    <source>
        <dbReference type="EMBL" id="KOC60783.1"/>
    </source>
</evidence>
<dbReference type="PANTHER" id="PTHR12301:SF8">
    <property type="entry name" value="STERILE ALPHA MOTIF DOMAIN-CONTAINING PROTEIN 5"/>
    <property type="match status" value="1"/>
</dbReference>
<protein>
    <submittedName>
        <fullName evidence="1">Uncharacterized protein</fullName>
    </submittedName>
</protein>
<gene>
    <name evidence="1" type="ORF">WH47_06929</name>
</gene>
<evidence type="ECO:0000313" key="2">
    <source>
        <dbReference type="Proteomes" id="UP000053825"/>
    </source>
</evidence>
<proteinExistence type="predicted"/>
<dbReference type="STRING" id="597456.A0A0L7QQ70"/>
<accession>A0A0L7QQ70</accession>
<dbReference type="EMBL" id="KQ414790">
    <property type="protein sequence ID" value="KOC60783.1"/>
    <property type="molecule type" value="Genomic_DNA"/>
</dbReference>
<keyword evidence="2" id="KW-1185">Reference proteome</keyword>
<dbReference type="Proteomes" id="UP000053825">
    <property type="component" value="Unassembled WGS sequence"/>
</dbReference>